<dbReference type="Pfam" id="PF00999">
    <property type="entry name" value="Na_H_Exchanger"/>
    <property type="match status" value="1"/>
</dbReference>
<reference evidence="10" key="1">
    <citation type="journal article" date="2014" name="Int. J. Syst. Evol. Microbiol.">
        <title>Complete genome sequence of Corynebacterium casei LMG S-19264T (=DSM 44701T), isolated from a smear-ripened cheese.</title>
        <authorList>
            <consortium name="US DOE Joint Genome Institute (JGI-PGF)"/>
            <person name="Walter F."/>
            <person name="Albersmeier A."/>
            <person name="Kalinowski J."/>
            <person name="Ruckert C."/>
        </authorList>
    </citation>
    <scope>NUCLEOTIDE SEQUENCE</scope>
    <source>
        <strain evidence="10">CGMCC 1.12827</strain>
    </source>
</reference>
<name>A0A916WRB9_9ACTN</name>
<keyword evidence="6 8" id="KW-0472">Membrane</keyword>
<keyword evidence="3 8" id="KW-0812">Transmembrane</keyword>
<comment type="subcellular location">
    <subcellularLocation>
        <location evidence="1">Membrane</location>
        <topology evidence="1">Multi-pass membrane protein</topology>
    </subcellularLocation>
</comment>
<feature type="transmembrane region" description="Helical" evidence="8">
    <location>
        <begin position="251"/>
        <end position="269"/>
    </location>
</feature>
<feature type="transmembrane region" description="Helical" evidence="8">
    <location>
        <begin position="305"/>
        <end position="324"/>
    </location>
</feature>
<evidence type="ECO:0000259" key="9">
    <source>
        <dbReference type="Pfam" id="PF00999"/>
    </source>
</evidence>
<organism evidence="10 11">
    <name type="scientific">Gordonia jinhuaensis</name>
    <dbReference type="NCBI Taxonomy" id="1517702"/>
    <lineage>
        <taxon>Bacteria</taxon>
        <taxon>Bacillati</taxon>
        <taxon>Actinomycetota</taxon>
        <taxon>Actinomycetes</taxon>
        <taxon>Mycobacteriales</taxon>
        <taxon>Gordoniaceae</taxon>
        <taxon>Gordonia</taxon>
    </lineage>
</organism>
<dbReference type="GO" id="GO:0016020">
    <property type="term" value="C:membrane"/>
    <property type="evidence" value="ECO:0007669"/>
    <property type="project" value="UniProtKB-SubCell"/>
</dbReference>
<feature type="compositionally biased region" description="Low complexity" evidence="7">
    <location>
        <begin position="755"/>
        <end position="765"/>
    </location>
</feature>
<dbReference type="PANTHER" id="PTHR32468">
    <property type="entry name" value="CATION/H + ANTIPORTER"/>
    <property type="match status" value="1"/>
</dbReference>
<evidence type="ECO:0000256" key="3">
    <source>
        <dbReference type="ARBA" id="ARBA00022692"/>
    </source>
</evidence>
<feature type="transmembrane region" description="Helical" evidence="8">
    <location>
        <begin position="394"/>
        <end position="416"/>
    </location>
</feature>
<proteinExistence type="predicted"/>
<feature type="transmembrane region" description="Helical" evidence="8">
    <location>
        <begin position="74"/>
        <end position="97"/>
    </location>
</feature>
<evidence type="ECO:0000256" key="8">
    <source>
        <dbReference type="SAM" id="Phobius"/>
    </source>
</evidence>
<gene>
    <name evidence="10" type="ORF">GCM10011489_14140</name>
</gene>
<dbReference type="EMBL" id="BMGC01000007">
    <property type="protein sequence ID" value="GGB27169.1"/>
    <property type="molecule type" value="Genomic_DNA"/>
</dbReference>
<feature type="transmembrane region" description="Helical" evidence="8">
    <location>
        <begin position="43"/>
        <end position="62"/>
    </location>
</feature>
<evidence type="ECO:0000313" key="11">
    <source>
        <dbReference type="Proteomes" id="UP000621454"/>
    </source>
</evidence>
<dbReference type="AlphaFoldDB" id="A0A916WRB9"/>
<dbReference type="RefSeq" id="WP_229742251.1">
    <property type="nucleotide sequence ID" value="NZ_BMGC01000007.1"/>
</dbReference>
<feature type="transmembrane region" description="Helical" evidence="8">
    <location>
        <begin position="109"/>
        <end position="131"/>
    </location>
</feature>
<dbReference type="GO" id="GO:0015297">
    <property type="term" value="F:antiporter activity"/>
    <property type="evidence" value="ECO:0007669"/>
    <property type="project" value="InterPro"/>
</dbReference>
<feature type="transmembrane region" description="Helical" evidence="8">
    <location>
        <begin position="12"/>
        <end position="31"/>
    </location>
</feature>
<evidence type="ECO:0000256" key="1">
    <source>
        <dbReference type="ARBA" id="ARBA00004141"/>
    </source>
</evidence>
<feature type="transmembrane region" description="Helical" evidence="8">
    <location>
        <begin position="275"/>
        <end position="293"/>
    </location>
</feature>
<accession>A0A916WRB9</accession>
<feature type="region of interest" description="Disordered" evidence="7">
    <location>
        <begin position="566"/>
        <end position="598"/>
    </location>
</feature>
<feature type="transmembrane region" description="Helical" evidence="8">
    <location>
        <begin position="180"/>
        <end position="204"/>
    </location>
</feature>
<feature type="transmembrane region" description="Helical" evidence="8">
    <location>
        <begin position="330"/>
        <end position="350"/>
    </location>
</feature>
<keyword evidence="5" id="KW-0406">Ion transport</keyword>
<dbReference type="Gene3D" id="1.20.1530.20">
    <property type="match status" value="1"/>
</dbReference>
<keyword evidence="2" id="KW-0813">Transport</keyword>
<evidence type="ECO:0000256" key="2">
    <source>
        <dbReference type="ARBA" id="ARBA00022448"/>
    </source>
</evidence>
<feature type="transmembrane region" description="Helical" evidence="8">
    <location>
        <begin position="143"/>
        <end position="168"/>
    </location>
</feature>
<comment type="caution">
    <text evidence="10">The sequence shown here is derived from an EMBL/GenBank/DDBJ whole genome shotgun (WGS) entry which is preliminary data.</text>
</comment>
<evidence type="ECO:0000256" key="7">
    <source>
        <dbReference type="SAM" id="MobiDB-lite"/>
    </source>
</evidence>
<feature type="domain" description="Cation/H+ exchanger transmembrane" evidence="9">
    <location>
        <begin position="27"/>
        <end position="411"/>
    </location>
</feature>
<evidence type="ECO:0000313" key="10">
    <source>
        <dbReference type="EMBL" id="GGB27169.1"/>
    </source>
</evidence>
<keyword evidence="4 8" id="KW-1133">Transmembrane helix</keyword>
<keyword evidence="11" id="KW-1185">Reference proteome</keyword>
<evidence type="ECO:0000256" key="4">
    <source>
        <dbReference type="ARBA" id="ARBA00022989"/>
    </source>
</evidence>
<feature type="region of interest" description="Disordered" evidence="7">
    <location>
        <begin position="725"/>
        <end position="765"/>
    </location>
</feature>
<evidence type="ECO:0000256" key="5">
    <source>
        <dbReference type="ARBA" id="ARBA00023065"/>
    </source>
</evidence>
<dbReference type="Proteomes" id="UP000621454">
    <property type="component" value="Unassembled WGS sequence"/>
</dbReference>
<dbReference type="GO" id="GO:1902600">
    <property type="term" value="P:proton transmembrane transport"/>
    <property type="evidence" value="ECO:0007669"/>
    <property type="project" value="InterPro"/>
</dbReference>
<dbReference type="InterPro" id="IPR006153">
    <property type="entry name" value="Cation/H_exchanger_TM"/>
</dbReference>
<dbReference type="InterPro" id="IPR050794">
    <property type="entry name" value="CPA2_transporter"/>
</dbReference>
<sequence>MIGSKGCSAQTSTLVFLLLGVAVVVAAARIGGRLARRLGQPAVVGEIAAGIALGPSLLGLIPGDPTSWLFPHQVRPLLGALAQIGLVLFMFIVGLELDMRLVRGRGKAAATISLTSIGVPFGLGIVLALVLYPHHDIVGGHRIGFTGMALFLGIAMSITAFPVLARIMTDRGMQHTAPGVFSLAAAAVDDILAWILLALVIAVIEGGSPAAIARIVALTAGYVAIMFAVVRPLLRRLMRWRERAGRLTPDILAVVVIGLFVSAAVTELIGVHQIFGAFVFGVVMPKVGSLQINTEIAERLEHVSVLVLLPMFFVVTGLGVDLAAIGPDGWWQLALVLVVAIGGKFAGAYVGARCSRIRGRQAAAVAVLMNTRGLTELVILSVGRELGVLSDELFAMLVVMALVTTVLTAPLLRIVYPDSVIASDVAAAERRRQAAGNRRRVMVVIANPTDSVDKLVRETTRAVDFAHGADLVLAGIVLPSRRTREVGTPAVPDFAAAADAVETLTSLSARVSGVATVCVMTRIVSATDHRVAAEIDDMAGNSDADFVLIDAGSAQLARGVTAAPVIVTSSGDGDPDDRHRGDRHRGSGHQGSRPDCVSATTESGILCITDDSRSGRTAILAAVGLALHRGQPLTIATPGSRRRIRSDVTASLGENIDLRVVSLAHGSEVHGSAANGGDANGEARLTIAPYSARSSDSPWTYTVDDHTSTSEEALDQRIARAYASDRADCANTGPGANPDPADDRDTTGTSGQIEATTPATPAATG</sequence>
<dbReference type="InterPro" id="IPR038770">
    <property type="entry name" value="Na+/solute_symporter_sf"/>
</dbReference>
<feature type="transmembrane region" description="Helical" evidence="8">
    <location>
        <begin position="210"/>
        <end position="230"/>
    </location>
</feature>
<dbReference type="PANTHER" id="PTHR32468:SF0">
    <property type="entry name" value="K(+)_H(+) ANTIPORTER 1"/>
    <property type="match status" value="1"/>
</dbReference>
<reference evidence="10" key="2">
    <citation type="submission" date="2020-09" db="EMBL/GenBank/DDBJ databases">
        <authorList>
            <person name="Sun Q."/>
            <person name="Zhou Y."/>
        </authorList>
    </citation>
    <scope>NUCLEOTIDE SEQUENCE</scope>
    <source>
        <strain evidence="10">CGMCC 1.12827</strain>
    </source>
</reference>
<evidence type="ECO:0000256" key="6">
    <source>
        <dbReference type="ARBA" id="ARBA00023136"/>
    </source>
</evidence>
<protein>
    <recommendedName>
        <fullName evidence="9">Cation/H+ exchanger transmembrane domain-containing protein</fullName>
    </recommendedName>
</protein>